<dbReference type="Proteomes" id="UP000014711">
    <property type="component" value="Segment"/>
</dbReference>
<dbReference type="EMBL" id="KC821618">
    <property type="protein sequence ID" value="AGO48361.1"/>
    <property type="molecule type" value="Genomic_DNA"/>
</dbReference>
<organism evidence="1 2">
    <name type="scientific">Cellulophaga phage phi10:1</name>
    <dbReference type="NCBI Taxonomy" id="1327981"/>
    <lineage>
        <taxon>Viruses</taxon>
        <taxon>Duplodnaviria</taxon>
        <taxon>Heunggongvirae</taxon>
        <taxon>Uroviricota</taxon>
        <taxon>Caudoviricetes</taxon>
        <taxon>Assiduviridae</taxon>
        <taxon>Cebadecemvirus</taxon>
        <taxon>Cebadecemvirus phi10una</taxon>
    </lineage>
</organism>
<accession>R9ZZ20</accession>
<dbReference type="RefSeq" id="YP_008241939.1">
    <property type="nucleotide sequence ID" value="NC_021802.1"/>
</dbReference>
<reference evidence="2" key="2">
    <citation type="submission" date="2013-03" db="EMBL/GenBank/DDBJ databases">
        <title>The Cellulophaga phages: a novel, diverse, and globally ubiquitous model system.</title>
        <authorList>
            <person name="Holmfeldt K."/>
            <person name="Solonenko N."/>
            <person name="Shah M."/>
            <person name="Corrier K."/>
            <person name="Riemann L."/>
            <person name="VerBerkmoes N.C."/>
            <person name="Sullivan M.B."/>
        </authorList>
    </citation>
    <scope>NUCLEOTIDE SEQUENCE [LARGE SCALE GENOMIC DNA]</scope>
</reference>
<keyword evidence="2" id="KW-1185">Reference proteome</keyword>
<dbReference type="KEGG" id="vg:16796983"/>
<protein>
    <submittedName>
        <fullName evidence="1">Uncharacterized protein</fullName>
    </submittedName>
</protein>
<evidence type="ECO:0000313" key="2">
    <source>
        <dbReference type="Proteomes" id="UP000014711"/>
    </source>
</evidence>
<gene>
    <name evidence="1" type="ORF">Phi10:1_gp020</name>
</gene>
<name>R9ZZ20_9CAUD</name>
<sequence length="68" mass="8014">MNVKIKMKDTTTPIYFEGVLSHFQEGCTLALLFENNVVRNFPMVHIFYYETQQERARLKTPSETESKL</sequence>
<dbReference type="GeneID" id="16796983"/>
<proteinExistence type="predicted"/>
<evidence type="ECO:0000313" key="1">
    <source>
        <dbReference type="EMBL" id="AGO48361.1"/>
    </source>
</evidence>
<reference evidence="1 2" key="1">
    <citation type="journal article" date="2013" name="Proc. Natl. Acad. Sci. U.S.A.">
        <title>Twelve previously unknown phage genera are ubiquitous in global oceans.</title>
        <authorList>
            <person name="Holmfeldt K."/>
            <person name="Solonenko N."/>
            <person name="Shah M."/>
            <person name="Corrier K."/>
            <person name="Riemann L."/>
            <person name="Verberkmoes N.C."/>
            <person name="Sullivan M.B."/>
        </authorList>
    </citation>
    <scope>NUCLEOTIDE SEQUENCE [LARGE SCALE GENOMIC DNA]</scope>
    <source>
        <strain evidence="1">Phi10:1</strain>
    </source>
</reference>